<reference evidence="5 6" key="1">
    <citation type="submission" date="2018-11" db="EMBL/GenBank/DDBJ databases">
        <title>Complete genome sequence of Paenibacillus baekrokdamisoli strain KCTC 33723.</title>
        <authorList>
            <person name="Kang S.W."/>
            <person name="Lee K.C."/>
            <person name="Kim K.K."/>
            <person name="Kim J.S."/>
            <person name="Kim D.S."/>
            <person name="Ko S.H."/>
            <person name="Yang S.H."/>
            <person name="Lee J.S."/>
        </authorList>
    </citation>
    <scope>NUCLEOTIDE SEQUENCE [LARGE SCALE GENOMIC DNA]</scope>
    <source>
        <strain evidence="5 6">KCTC 33723</strain>
    </source>
</reference>
<dbReference type="PANTHER" id="PTHR23407:SF1">
    <property type="entry name" value="5-FORMYLTETRAHYDROFOLATE CYCLO-LIGASE"/>
    <property type="match status" value="1"/>
</dbReference>
<dbReference type="InterPro" id="IPR002698">
    <property type="entry name" value="FTHF_cligase"/>
</dbReference>
<keyword evidence="3 4" id="KW-0067">ATP-binding</keyword>
<comment type="similarity">
    <text evidence="1 4">Belongs to the 5-formyltetrahydrofolate cyclo-ligase family.</text>
</comment>
<dbReference type="SUPFAM" id="SSF100950">
    <property type="entry name" value="NagB/RpiA/CoA transferase-like"/>
    <property type="match status" value="1"/>
</dbReference>
<evidence type="ECO:0000256" key="2">
    <source>
        <dbReference type="ARBA" id="ARBA00022741"/>
    </source>
</evidence>
<protein>
    <recommendedName>
        <fullName evidence="4">5-formyltetrahydrofolate cyclo-ligase</fullName>
        <ecNumber evidence="4">6.3.3.2</ecNumber>
    </recommendedName>
</protein>
<dbReference type="EC" id="6.3.3.2" evidence="4"/>
<dbReference type="EMBL" id="AP019308">
    <property type="protein sequence ID" value="BBH24534.1"/>
    <property type="molecule type" value="Genomic_DNA"/>
</dbReference>
<keyword evidence="2 4" id="KW-0547">Nucleotide-binding</keyword>
<evidence type="ECO:0000256" key="3">
    <source>
        <dbReference type="ARBA" id="ARBA00022840"/>
    </source>
</evidence>
<dbReference type="NCBIfam" id="TIGR02727">
    <property type="entry name" value="MTHFS_bact"/>
    <property type="match status" value="1"/>
</dbReference>
<dbReference type="KEGG" id="pbk:Back11_58790"/>
<dbReference type="InterPro" id="IPR037171">
    <property type="entry name" value="NagB/RpiA_transferase-like"/>
</dbReference>
<keyword evidence="4" id="KW-0479">Metal-binding</keyword>
<proteinExistence type="inferred from homology"/>
<dbReference type="Pfam" id="PF01812">
    <property type="entry name" value="5-FTHF_cyc-lig"/>
    <property type="match status" value="1"/>
</dbReference>
<evidence type="ECO:0000313" key="6">
    <source>
        <dbReference type="Proteomes" id="UP000275368"/>
    </source>
</evidence>
<sequence length="229" mass="26266">MDQSRAINEFPEWKKEARAAASNNRDGLPQQLQAEWSAATCRVLVDWLEHQQRDARYSFMTYVPFRSELDTKPLLEWGWRSNHLVIVPRCVRADRSMELYIISSWDELISGAYGILEPDPTRAKRCEASFVPELVIVPGLAFDLAGGRLGYGGGYYDRFNERLHQLTEEGKRPFPLWLGVGYDTQWMEEVPMDHHDARMDAVVTEQGFQWMSTSASKKLKGAKDGSDTF</sequence>
<keyword evidence="4" id="KW-0460">Magnesium</keyword>
<dbReference type="RefSeq" id="WP_125664811.1">
    <property type="nucleotide sequence ID" value="NZ_AP019308.1"/>
</dbReference>
<dbReference type="GO" id="GO:0035999">
    <property type="term" value="P:tetrahydrofolate interconversion"/>
    <property type="evidence" value="ECO:0007669"/>
    <property type="project" value="TreeGrafter"/>
</dbReference>
<dbReference type="Gene3D" id="3.40.50.10420">
    <property type="entry name" value="NagB/RpiA/CoA transferase-like"/>
    <property type="match status" value="1"/>
</dbReference>
<comment type="catalytic activity">
    <reaction evidence="4">
        <text>(6S)-5-formyl-5,6,7,8-tetrahydrofolate + ATP = (6R)-5,10-methenyltetrahydrofolate + ADP + phosphate</text>
        <dbReference type="Rhea" id="RHEA:10488"/>
        <dbReference type="ChEBI" id="CHEBI:30616"/>
        <dbReference type="ChEBI" id="CHEBI:43474"/>
        <dbReference type="ChEBI" id="CHEBI:57455"/>
        <dbReference type="ChEBI" id="CHEBI:57457"/>
        <dbReference type="ChEBI" id="CHEBI:456216"/>
        <dbReference type="EC" id="6.3.3.2"/>
    </reaction>
</comment>
<dbReference type="GO" id="GO:0005524">
    <property type="term" value="F:ATP binding"/>
    <property type="evidence" value="ECO:0007669"/>
    <property type="project" value="UniProtKB-KW"/>
</dbReference>
<evidence type="ECO:0000256" key="1">
    <source>
        <dbReference type="ARBA" id="ARBA00010638"/>
    </source>
</evidence>
<comment type="cofactor">
    <cofactor evidence="4">
        <name>Mg(2+)</name>
        <dbReference type="ChEBI" id="CHEBI:18420"/>
    </cofactor>
</comment>
<dbReference type="GO" id="GO:0030272">
    <property type="term" value="F:5-formyltetrahydrofolate cyclo-ligase activity"/>
    <property type="evidence" value="ECO:0007669"/>
    <property type="project" value="UniProtKB-EC"/>
</dbReference>
<keyword evidence="6" id="KW-1185">Reference proteome</keyword>
<dbReference type="AlphaFoldDB" id="A0A3G9JNV1"/>
<dbReference type="PANTHER" id="PTHR23407">
    <property type="entry name" value="ATPASE INHIBITOR/5-FORMYLTETRAHYDROFOLATE CYCLO-LIGASE"/>
    <property type="match status" value="1"/>
</dbReference>
<dbReference type="Proteomes" id="UP000275368">
    <property type="component" value="Chromosome"/>
</dbReference>
<dbReference type="GO" id="GO:0046872">
    <property type="term" value="F:metal ion binding"/>
    <property type="evidence" value="ECO:0007669"/>
    <property type="project" value="UniProtKB-KW"/>
</dbReference>
<dbReference type="InterPro" id="IPR024185">
    <property type="entry name" value="FTHF_cligase-like_sf"/>
</dbReference>
<gene>
    <name evidence="5" type="ORF">Back11_58790</name>
</gene>
<organism evidence="5 6">
    <name type="scientific">Paenibacillus baekrokdamisoli</name>
    <dbReference type="NCBI Taxonomy" id="1712516"/>
    <lineage>
        <taxon>Bacteria</taxon>
        <taxon>Bacillati</taxon>
        <taxon>Bacillota</taxon>
        <taxon>Bacilli</taxon>
        <taxon>Bacillales</taxon>
        <taxon>Paenibacillaceae</taxon>
        <taxon>Paenibacillus</taxon>
    </lineage>
</organism>
<accession>A0A3G9JNV1</accession>
<name>A0A3G9JNV1_9BACL</name>
<dbReference type="GO" id="GO:0009396">
    <property type="term" value="P:folic acid-containing compound biosynthetic process"/>
    <property type="evidence" value="ECO:0007669"/>
    <property type="project" value="TreeGrafter"/>
</dbReference>
<evidence type="ECO:0000313" key="5">
    <source>
        <dbReference type="EMBL" id="BBH24534.1"/>
    </source>
</evidence>
<dbReference type="OrthoDB" id="9801938at2"/>
<evidence type="ECO:0000256" key="4">
    <source>
        <dbReference type="RuleBase" id="RU361279"/>
    </source>
</evidence>
<dbReference type="PIRSF" id="PIRSF006806">
    <property type="entry name" value="FTHF_cligase"/>
    <property type="match status" value="1"/>
</dbReference>